<evidence type="ECO:0000313" key="12">
    <source>
        <dbReference type="EMBL" id="TWU25694.1"/>
    </source>
</evidence>
<dbReference type="PRINTS" id="PR01651">
    <property type="entry name" value="SECGEXPORT"/>
</dbReference>
<evidence type="ECO:0000256" key="9">
    <source>
        <dbReference type="ARBA" id="ARBA00023136"/>
    </source>
</evidence>
<evidence type="ECO:0000256" key="2">
    <source>
        <dbReference type="ARBA" id="ARBA00008445"/>
    </source>
</evidence>
<keyword evidence="9 10" id="KW-0472">Membrane</keyword>
<dbReference type="Pfam" id="PF03840">
    <property type="entry name" value="SecG"/>
    <property type="match status" value="1"/>
</dbReference>
<accession>A0A5C6CQB2</accession>
<keyword evidence="4 10" id="KW-1003">Cell membrane</keyword>
<evidence type="ECO:0000256" key="3">
    <source>
        <dbReference type="ARBA" id="ARBA00022448"/>
    </source>
</evidence>
<keyword evidence="8 10" id="KW-0811">Translocation</keyword>
<feature type="region of interest" description="Disordered" evidence="11">
    <location>
        <begin position="87"/>
        <end position="140"/>
    </location>
</feature>
<dbReference type="GO" id="GO:0043952">
    <property type="term" value="P:protein transport by the Sec complex"/>
    <property type="evidence" value="ECO:0007669"/>
    <property type="project" value="TreeGrafter"/>
</dbReference>
<evidence type="ECO:0000256" key="10">
    <source>
        <dbReference type="RuleBase" id="RU365087"/>
    </source>
</evidence>
<comment type="similarity">
    <text evidence="2 10">Belongs to the SecG family.</text>
</comment>
<feature type="compositionally biased region" description="Basic and acidic residues" evidence="11">
    <location>
        <begin position="131"/>
        <end position="140"/>
    </location>
</feature>
<dbReference type="PANTHER" id="PTHR34182">
    <property type="entry name" value="PROTEIN-EXPORT MEMBRANE PROTEIN SECG"/>
    <property type="match status" value="1"/>
</dbReference>
<keyword evidence="13" id="KW-1185">Reference proteome</keyword>
<gene>
    <name evidence="12" type="ORF">Pla144_29040</name>
</gene>
<dbReference type="GO" id="GO:0065002">
    <property type="term" value="P:intracellular protein transmembrane transport"/>
    <property type="evidence" value="ECO:0007669"/>
    <property type="project" value="TreeGrafter"/>
</dbReference>
<evidence type="ECO:0000256" key="4">
    <source>
        <dbReference type="ARBA" id="ARBA00022475"/>
    </source>
</evidence>
<protein>
    <recommendedName>
        <fullName evidence="10">Protein-export membrane protein SecG</fullName>
    </recommendedName>
</protein>
<feature type="compositionally biased region" description="Acidic residues" evidence="11">
    <location>
        <begin position="113"/>
        <end position="122"/>
    </location>
</feature>
<proteinExistence type="inferred from homology"/>
<dbReference type="PANTHER" id="PTHR34182:SF1">
    <property type="entry name" value="PROTEIN-EXPORT MEMBRANE PROTEIN SECG"/>
    <property type="match status" value="1"/>
</dbReference>
<feature type="transmembrane region" description="Helical" evidence="10">
    <location>
        <begin position="55"/>
        <end position="74"/>
    </location>
</feature>
<keyword evidence="6 10" id="KW-0653">Protein transport</keyword>
<dbReference type="EMBL" id="SJPS01000004">
    <property type="protein sequence ID" value="TWU25694.1"/>
    <property type="molecule type" value="Genomic_DNA"/>
</dbReference>
<evidence type="ECO:0000256" key="5">
    <source>
        <dbReference type="ARBA" id="ARBA00022692"/>
    </source>
</evidence>
<keyword evidence="5 10" id="KW-0812">Transmembrane</keyword>
<evidence type="ECO:0000256" key="6">
    <source>
        <dbReference type="ARBA" id="ARBA00022927"/>
    </source>
</evidence>
<evidence type="ECO:0000256" key="1">
    <source>
        <dbReference type="ARBA" id="ARBA00004651"/>
    </source>
</evidence>
<comment type="subcellular location">
    <subcellularLocation>
        <location evidence="1 10">Cell membrane</location>
        <topology evidence="1 10">Multi-pass membrane protein</topology>
    </subcellularLocation>
</comment>
<sequence>MFAAFQVVFQILLALVAIFLILLVLVQRGRGGGLAGALGGMGGSSAFGAKAGDIFTRVTIVAAAVWILLCIAATKFASSSGESRLNLGAPAESSGPLLPGVDSEENTAVGEDSAADLEETASTEETPVSDGKTDSSDESE</sequence>
<dbReference type="Proteomes" id="UP000318437">
    <property type="component" value="Unassembled WGS sequence"/>
</dbReference>
<dbReference type="NCBIfam" id="TIGR00810">
    <property type="entry name" value="secG"/>
    <property type="match status" value="1"/>
</dbReference>
<keyword evidence="7 10" id="KW-1133">Transmembrane helix</keyword>
<dbReference type="GO" id="GO:0015450">
    <property type="term" value="F:protein-transporting ATPase activity"/>
    <property type="evidence" value="ECO:0007669"/>
    <property type="project" value="UniProtKB-UniRule"/>
</dbReference>
<dbReference type="GO" id="GO:0009306">
    <property type="term" value="P:protein secretion"/>
    <property type="evidence" value="ECO:0007669"/>
    <property type="project" value="UniProtKB-UniRule"/>
</dbReference>
<dbReference type="AlphaFoldDB" id="A0A5C6CQB2"/>
<comment type="function">
    <text evidence="10">Involved in protein export. Participates in an early event of protein translocation.</text>
</comment>
<organism evidence="12 13">
    <name type="scientific">Bythopirellula polymerisocia</name>
    <dbReference type="NCBI Taxonomy" id="2528003"/>
    <lineage>
        <taxon>Bacteria</taxon>
        <taxon>Pseudomonadati</taxon>
        <taxon>Planctomycetota</taxon>
        <taxon>Planctomycetia</taxon>
        <taxon>Pirellulales</taxon>
        <taxon>Lacipirellulaceae</taxon>
        <taxon>Bythopirellula</taxon>
    </lineage>
</organism>
<comment type="caution">
    <text evidence="10">Lacks conserved residue(s) required for the propagation of feature annotation.</text>
</comment>
<evidence type="ECO:0000256" key="11">
    <source>
        <dbReference type="SAM" id="MobiDB-lite"/>
    </source>
</evidence>
<name>A0A5C6CQB2_9BACT</name>
<comment type="caution">
    <text evidence="12">The sequence shown here is derived from an EMBL/GenBank/DDBJ whole genome shotgun (WGS) entry which is preliminary data.</text>
</comment>
<dbReference type="GO" id="GO:0005886">
    <property type="term" value="C:plasma membrane"/>
    <property type="evidence" value="ECO:0007669"/>
    <property type="project" value="UniProtKB-SubCell"/>
</dbReference>
<keyword evidence="3 10" id="KW-0813">Transport</keyword>
<evidence type="ECO:0000256" key="7">
    <source>
        <dbReference type="ARBA" id="ARBA00022989"/>
    </source>
</evidence>
<dbReference type="InterPro" id="IPR004692">
    <property type="entry name" value="SecG"/>
</dbReference>
<evidence type="ECO:0000313" key="13">
    <source>
        <dbReference type="Proteomes" id="UP000318437"/>
    </source>
</evidence>
<reference evidence="12 13" key="1">
    <citation type="submission" date="2019-02" db="EMBL/GenBank/DDBJ databases">
        <title>Deep-cultivation of Planctomycetes and their phenomic and genomic characterization uncovers novel biology.</title>
        <authorList>
            <person name="Wiegand S."/>
            <person name="Jogler M."/>
            <person name="Boedeker C."/>
            <person name="Pinto D."/>
            <person name="Vollmers J."/>
            <person name="Rivas-Marin E."/>
            <person name="Kohn T."/>
            <person name="Peeters S.H."/>
            <person name="Heuer A."/>
            <person name="Rast P."/>
            <person name="Oberbeckmann S."/>
            <person name="Bunk B."/>
            <person name="Jeske O."/>
            <person name="Meyerdierks A."/>
            <person name="Storesund J.E."/>
            <person name="Kallscheuer N."/>
            <person name="Luecker S."/>
            <person name="Lage O.M."/>
            <person name="Pohl T."/>
            <person name="Merkel B.J."/>
            <person name="Hornburger P."/>
            <person name="Mueller R.-W."/>
            <person name="Bruemmer F."/>
            <person name="Labrenz M."/>
            <person name="Spormann A.M."/>
            <person name="Op Den Camp H."/>
            <person name="Overmann J."/>
            <person name="Amann R."/>
            <person name="Jetten M.S.M."/>
            <person name="Mascher T."/>
            <person name="Medema M.H."/>
            <person name="Devos D.P."/>
            <person name="Kaster A.-K."/>
            <person name="Ovreas L."/>
            <person name="Rohde M."/>
            <person name="Galperin M.Y."/>
            <person name="Jogler C."/>
        </authorList>
    </citation>
    <scope>NUCLEOTIDE SEQUENCE [LARGE SCALE GENOMIC DNA]</scope>
    <source>
        <strain evidence="12 13">Pla144</strain>
    </source>
</reference>
<dbReference type="OrthoDB" id="291622at2"/>
<evidence type="ECO:0000256" key="8">
    <source>
        <dbReference type="ARBA" id="ARBA00023010"/>
    </source>
</evidence>